<dbReference type="PANTHER" id="PTHR37299:SF1">
    <property type="entry name" value="STAGE 0 SPORULATION PROTEIN A HOMOLOG"/>
    <property type="match status" value="1"/>
</dbReference>
<keyword evidence="5" id="KW-1185">Reference proteome</keyword>
<evidence type="ECO:0000256" key="1">
    <source>
        <dbReference type="PROSITE-ProRule" id="PRU00169"/>
    </source>
</evidence>
<evidence type="ECO:0000313" key="5">
    <source>
        <dbReference type="Proteomes" id="UP000199643"/>
    </source>
</evidence>
<dbReference type="EMBL" id="FNCH01000040">
    <property type="protein sequence ID" value="SDH70105.1"/>
    <property type="molecule type" value="Genomic_DNA"/>
</dbReference>
<name>A0A1G8EJJ6_9SPHI</name>
<gene>
    <name evidence="4" type="ORF">SAMN05421827_1404</name>
</gene>
<protein>
    <submittedName>
        <fullName evidence="4">DNA-binding response regulator, LytR/AlgR family</fullName>
    </submittedName>
</protein>
<feature type="domain" description="HTH LytTR-type" evidence="3">
    <location>
        <begin position="146"/>
        <end position="238"/>
    </location>
</feature>
<dbReference type="Pfam" id="PF00072">
    <property type="entry name" value="Response_reg"/>
    <property type="match status" value="1"/>
</dbReference>
<dbReference type="GO" id="GO:0003677">
    <property type="term" value="F:DNA binding"/>
    <property type="evidence" value="ECO:0007669"/>
    <property type="project" value="UniProtKB-KW"/>
</dbReference>
<dbReference type="PROSITE" id="PS50930">
    <property type="entry name" value="HTH_LYTTR"/>
    <property type="match status" value="1"/>
</dbReference>
<dbReference type="AlphaFoldDB" id="A0A1G8EJJ6"/>
<dbReference type="InterPro" id="IPR046947">
    <property type="entry name" value="LytR-like"/>
</dbReference>
<accession>A0A1G8EJJ6</accession>
<feature type="modified residue" description="4-aspartylphosphate" evidence="1">
    <location>
        <position position="55"/>
    </location>
</feature>
<dbReference type="GO" id="GO:0000156">
    <property type="term" value="F:phosphorelay response regulator activity"/>
    <property type="evidence" value="ECO:0007669"/>
    <property type="project" value="InterPro"/>
</dbReference>
<dbReference type="Pfam" id="PF04397">
    <property type="entry name" value="LytTR"/>
    <property type="match status" value="1"/>
</dbReference>
<dbReference type="PROSITE" id="PS50110">
    <property type="entry name" value="RESPONSE_REGULATORY"/>
    <property type="match status" value="1"/>
</dbReference>
<dbReference type="OrthoDB" id="760537at2"/>
<evidence type="ECO:0000313" key="4">
    <source>
        <dbReference type="EMBL" id="SDH70105.1"/>
    </source>
</evidence>
<dbReference type="Gene3D" id="3.40.50.2300">
    <property type="match status" value="1"/>
</dbReference>
<dbReference type="SUPFAM" id="SSF52172">
    <property type="entry name" value="CheY-like"/>
    <property type="match status" value="1"/>
</dbReference>
<dbReference type="Proteomes" id="UP000199643">
    <property type="component" value="Unassembled WGS sequence"/>
</dbReference>
<organism evidence="4 5">
    <name type="scientific">Pedobacter terrae</name>
    <dbReference type="NCBI Taxonomy" id="405671"/>
    <lineage>
        <taxon>Bacteria</taxon>
        <taxon>Pseudomonadati</taxon>
        <taxon>Bacteroidota</taxon>
        <taxon>Sphingobacteriia</taxon>
        <taxon>Sphingobacteriales</taxon>
        <taxon>Sphingobacteriaceae</taxon>
        <taxon>Pedobacter</taxon>
    </lineage>
</organism>
<dbReference type="InterPro" id="IPR011006">
    <property type="entry name" value="CheY-like_superfamily"/>
</dbReference>
<keyword evidence="4" id="KW-0238">DNA-binding</keyword>
<evidence type="ECO:0000259" key="2">
    <source>
        <dbReference type="PROSITE" id="PS50110"/>
    </source>
</evidence>
<dbReference type="InterPro" id="IPR001789">
    <property type="entry name" value="Sig_transdc_resp-reg_receiver"/>
</dbReference>
<sequence length="255" mass="29513">MIYCIIIDDDPTALEHISEYIAEISWLKISSTFTNPIKALEYIKKNGPVDLLFLDVNMPVVDGIELSNILREKYVKKLIFTTSHAKYALDAFDVNANGFLLKPFNFARFLTEVEKLLPKEYTLDEIHPKEKDYVFVKSKEANFKLVKVKTCDILAIESKLNYIQIHTTNGKITTHMNLKDAKELLIGANELFMQLHRSFIIAMDHIVSIDGNYITMLDGTKFTIGESYKNKLNEFLKNKFFRPFEKETGRRSEKL</sequence>
<proteinExistence type="predicted"/>
<dbReference type="InterPro" id="IPR007492">
    <property type="entry name" value="LytTR_DNA-bd_dom"/>
</dbReference>
<dbReference type="SMART" id="SM00448">
    <property type="entry name" value="REC"/>
    <property type="match status" value="1"/>
</dbReference>
<dbReference type="STRING" id="405671.SAMN05421827_1404"/>
<reference evidence="5" key="1">
    <citation type="submission" date="2016-10" db="EMBL/GenBank/DDBJ databases">
        <authorList>
            <person name="Varghese N."/>
            <person name="Submissions S."/>
        </authorList>
    </citation>
    <scope>NUCLEOTIDE SEQUENCE [LARGE SCALE GENOMIC DNA]</scope>
    <source>
        <strain evidence="5">DSM 17933</strain>
    </source>
</reference>
<keyword evidence="1" id="KW-0597">Phosphoprotein</keyword>
<dbReference type="PANTHER" id="PTHR37299">
    <property type="entry name" value="TRANSCRIPTIONAL REGULATOR-RELATED"/>
    <property type="match status" value="1"/>
</dbReference>
<feature type="domain" description="Response regulatory" evidence="2">
    <location>
        <begin position="3"/>
        <end position="117"/>
    </location>
</feature>
<evidence type="ECO:0000259" key="3">
    <source>
        <dbReference type="PROSITE" id="PS50930"/>
    </source>
</evidence>
<dbReference type="SMART" id="SM00850">
    <property type="entry name" value="LytTR"/>
    <property type="match status" value="1"/>
</dbReference>
<dbReference type="Gene3D" id="2.40.50.1020">
    <property type="entry name" value="LytTr DNA-binding domain"/>
    <property type="match status" value="1"/>
</dbReference>
<dbReference type="RefSeq" id="WP_090505107.1">
    <property type="nucleotide sequence ID" value="NZ_FNCH01000040.1"/>
</dbReference>